<dbReference type="CDD" id="cd00371">
    <property type="entry name" value="HMA"/>
    <property type="match status" value="1"/>
</dbReference>
<dbReference type="PANTHER" id="PTHR46840:SF2">
    <property type="entry name" value="ARMADILLO REPEAT-CONTAINING PROTEIN 1"/>
    <property type="match status" value="1"/>
</dbReference>
<comment type="caution">
    <text evidence="1">The sequence shown here is derived from an EMBL/GenBank/DDBJ whole genome shotgun (WGS) entry which is preliminary data.</text>
</comment>
<reference evidence="1" key="1">
    <citation type="submission" date="2022-03" db="EMBL/GenBank/DDBJ databases">
        <authorList>
            <person name="Martin C."/>
        </authorList>
    </citation>
    <scope>NUCLEOTIDE SEQUENCE</scope>
</reference>
<protein>
    <submittedName>
        <fullName evidence="1">Uncharacterized protein</fullName>
    </submittedName>
</protein>
<dbReference type="PANTHER" id="PTHR46840">
    <property type="entry name" value="ARMADILLO REPEAT-CONTAINING PROTEIN 1"/>
    <property type="match status" value="1"/>
</dbReference>
<name>A0A8J1YAZ9_OWEFU</name>
<dbReference type="InterPro" id="IPR006121">
    <property type="entry name" value="HMA_dom"/>
</dbReference>
<dbReference type="OrthoDB" id="17335at2759"/>
<dbReference type="Proteomes" id="UP000749559">
    <property type="component" value="Unassembled WGS sequence"/>
</dbReference>
<proteinExistence type="predicted"/>
<keyword evidence="2" id="KW-1185">Reference proteome</keyword>
<accession>A0A8J1YAZ9</accession>
<dbReference type="AlphaFoldDB" id="A0A8J1YAZ9"/>
<evidence type="ECO:0000313" key="2">
    <source>
        <dbReference type="Proteomes" id="UP000749559"/>
    </source>
</evidence>
<dbReference type="GO" id="GO:0046872">
    <property type="term" value="F:metal ion binding"/>
    <property type="evidence" value="ECO:0007669"/>
    <property type="project" value="InterPro"/>
</dbReference>
<dbReference type="EMBL" id="CAIIXF020000001">
    <property type="protein sequence ID" value="CAH1772239.1"/>
    <property type="molecule type" value="Genomic_DNA"/>
</dbReference>
<organism evidence="1 2">
    <name type="scientific">Owenia fusiformis</name>
    <name type="common">Polychaete worm</name>
    <dbReference type="NCBI Taxonomy" id="6347"/>
    <lineage>
        <taxon>Eukaryota</taxon>
        <taxon>Metazoa</taxon>
        <taxon>Spiralia</taxon>
        <taxon>Lophotrochozoa</taxon>
        <taxon>Annelida</taxon>
        <taxon>Polychaeta</taxon>
        <taxon>Sedentaria</taxon>
        <taxon>Canalipalpata</taxon>
        <taxon>Sabellida</taxon>
        <taxon>Oweniida</taxon>
        <taxon>Oweniidae</taxon>
        <taxon>Owenia</taxon>
    </lineage>
</organism>
<dbReference type="InterPro" id="IPR016617">
    <property type="entry name" value="ARMC1"/>
</dbReference>
<evidence type="ECO:0000313" key="1">
    <source>
        <dbReference type="EMBL" id="CAH1772239.1"/>
    </source>
</evidence>
<gene>
    <name evidence="1" type="ORF">OFUS_LOCUS26</name>
</gene>
<sequence length="275" mass="31044">MEGSNKALDLVKNMAKSEQGRHLVIHDDVLFGGLVMLLSNPDLSIVRDALETLLMLSHQKTDKSRMRDFIGLMEQLETVRNGPMPDLKELAENIEKNLTEDSGDVLREKLINKSKHTPIKSAKKKHRNVFLTRTKVITLHIKGLHHKTDSDACHEVLIRVKGVISVTCNIPKQRCIIRAKLELEPEILVHAIASTETMSAEQVVRDETGREVFLSFGAKPLPNKENYDMPPYLEDDDSPVKEKGAISRFGEESDAKSGWFGKVGNFISNSLYWNY</sequence>